<name>A0ABX7UZI1_9GAMM</name>
<gene>
    <name evidence="2" type="ORF">HC231_08065</name>
</gene>
<dbReference type="Proteomes" id="UP000671960">
    <property type="component" value="Chromosome"/>
</dbReference>
<dbReference type="RefSeq" id="WP_208231260.1">
    <property type="nucleotide sequence ID" value="NZ_CP050854.1"/>
</dbReference>
<keyword evidence="3" id="KW-1185">Reference proteome</keyword>
<dbReference type="PANTHER" id="PTHR42059:SF1">
    <property type="entry name" value="TNT DOMAIN-CONTAINING PROTEIN"/>
    <property type="match status" value="1"/>
</dbReference>
<proteinExistence type="predicted"/>
<evidence type="ECO:0000313" key="2">
    <source>
        <dbReference type="EMBL" id="QTF10720.1"/>
    </source>
</evidence>
<evidence type="ECO:0000259" key="1">
    <source>
        <dbReference type="Pfam" id="PF14021"/>
    </source>
</evidence>
<evidence type="ECO:0000313" key="3">
    <source>
        <dbReference type="Proteomes" id="UP000671960"/>
    </source>
</evidence>
<dbReference type="InterPro" id="IPR053024">
    <property type="entry name" value="Fungal_surface_NADase"/>
</dbReference>
<organism evidence="2 3">
    <name type="scientific">Brenneria izadpanahii</name>
    <dbReference type="NCBI Taxonomy" id="2722756"/>
    <lineage>
        <taxon>Bacteria</taxon>
        <taxon>Pseudomonadati</taxon>
        <taxon>Pseudomonadota</taxon>
        <taxon>Gammaproteobacteria</taxon>
        <taxon>Enterobacterales</taxon>
        <taxon>Pectobacteriaceae</taxon>
        <taxon>Brenneria</taxon>
    </lineage>
</organism>
<protein>
    <submittedName>
        <fullName evidence="2">TNT domain-containing protein</fullName>
    </submittedName>
</protein>
<reference evidence="2 3" key="1">
    <citation type="submission" date="2020-03" db="EMBL/GenBank/DDBJ databases">
        <authorList>
            <person name="Bakhshi Ganjeh M."/>
        </authorList>
    </citation>
    <scope>NUCLEOTIDE SEQUENCE [LARGE SCALE GENOMIC DNA]</scope>
    <source>
        <strain evidence="3">Iran 50</strain>
    </source>
</reference>
<dbReference type="InterPro" id="IPR025331">
    <property type="entry name" value="TNT"/>
</dbReference>
<feature type="domain" description="TNT" evidence="1">
    <location>
        <begin position="2"/>
        <end position="88"/>
    </location>
</feature>
<dbReference type="Pfam" id="PF14021">
    <property type="entry name" value="TNT"/>
    <property type="match status" value="1"/>
</dbReference>
<dbReference type="EMBL" id="CP050854">
    <property type="protein sequence ID" value="QTF10720.1"/>
    <property type="molecule type" value="Genomic_DNA"/>
</dbReference>
<dbReference type="PANTHER" id="PTHR42059">
    <property type="entry name" value="TNT DOMAIN-CONTAINING PROTEIN"/>
    <property type="match status" value="1"/>
</dbReference>
<accession>A0ABX7UZI1</accession>
<sequence>MLEPGSLIDRYGHPGGTYTSPVGTPYSMRALPPGTNNRDYTIYEVLKPMQNIQESKIAPWFGEIGMGTQYKLDRSVKSYIDSGHLKEIKKIKGKSCG</sequence>